<feature type="region of interest" description="Disordered" evidence="1">
    <location>
        <begin position="1"/>
        <end position="69"/>
    </location>
</feature>
<dbReference type="GO" id="GO:0005737">
    <property type="term" value="C:cytoplasm"/>
    <property type="evidence" value="ECO:0007669"/>
    <property type="project" value="TreeGrafter"/>
</dbReference>
<dbReference type="CDD" id="cd06257">
    <property type="entry name" value="DnaJ"/>
    <property type="match status" value="1"/>
</dbReference>
<dbReference type="InterPro" id="IPR036869">
    <property type="entry name" value="J_dom_sf"/>
</dbReference>
<sequence length="853" mass="94095">MQSTPDNSSTRRTQVTNTSAAPPLAGSPFSSTPANRHSANASRRALAQQQQHYQLGRAPGTPVGRLLRSEGVPISSPRRIRQRSWAAKARDWPSNALLSLETSFQLLSFDAAGYPLGAALNSLHLIVRLPSFYAALPAISDLWSNYGTDTATASRYAARKLATADARLEALQRQAQFGTGRVGAGGRGWNAWAQWISIFLVLISLVNAAYLVTRRRKYQMVLRRDPLSSPNAKAAMLTFAPDRPAPTFAQKLRRQFLERFGWATPEQEDAAFPVQELNVWVPDHAIWSLRLFTLYSPPIALLYHLLSPSNFVVSLLCGALFTAQMFALVYLYSNLVSDRASLQAEVMHEYNAKFVNPRVFVPKRDACVSTSEAEMVTARDWRARRSLGHLSEGGEEGHDARGEGEEEDEVVQRGSGRKVRRRQSEMPLRTAVFGAGDERFGIAGADESEQETARVHVCIVCRSLFPMQVRVVLFFHAQVEKRASTRRFFLALVCRYDRAKKALCTLHVMSDDPATTFFPDVDEIPSLYSVLGVADDCTDDDLKRAYRRLSLVHHPDKVAAANPSEEDRAAATLKFQQIGFAYAVLKDKARREKYDLTGSTVEMSAEGAKTEAEWRDYFKELWSGEVSAQSIDEFKKKYQGSDEERADIIAAYESSSGDLDTILSSVMVSTVDDEERFVDLINQAIAAGEVKSTSAWKKHLKDTKGKERRRKAANKEAKEAEELAKELGVHDKLFGTGASGSGSSSKAAKGKGKGKAKGGAEEDSEAALRALIQGNQAKRMNSLVDSLEAKYAAIEANKKSRGGKKRPSSGGDGDDAENDGTAKRPRGKKEKEPTEAEFEAIQAKIDARRNGKK</sequence>
<evidence type="ECO:0000313" key="4">
    <source>
        <dbReference type="EMBL" id="POY70185.1"/>
    </source>
</evidence>
<dbReference type="PRINTS" id="PR00625">
    <property type="entry name" value="JDOMAIN"/>
</dbReference>
<dbReference type="OrthoDB" id="110024at2759"/>
<dbReference type="Pfam" id="PF10332">
    <property type="entry name" value="DUF2418"/>
    <property type="match status" value="1"/>
</dbReference>
<dbReference type="PANTHER" id="PTHR44144:SF1">
    <property type="entry name" value="DNAJ HOMOLOG SUBFAMILY C MEMBER 9"/>
    <property type="match status" value="1"/>
</dbReference>
<keyword evidence="2" id="KW-1133">Transmembrane helix</keyword>
<feature type="region of interest" description="Disordered" evidence="1">
    <location>
        <begin position="733"/>
        <end position="764"/>
    </location>
</feature>
<protein>
    <recommendedName>
        <fullName evidence="3">J domain-containing protein</fullName>
    </recommendedName>
</protein>
<evidence type="ECO:0000313" key="5">
    <source>
        <dbReference type="Proteomes" id="UP000237144"/>
    </source>
</evidence>
<dbReference type="InterPro" id="IPR018819">
    <property type="entry name" value="Nur1/Mug154"/>
</dbReference>
<proteinExistence type="predicted"/>
<dbReference type="Pfam" id="PF00226">
    <property type="entry name" value="DnaJ"/>
    <property type="match status" value="1"/>
</dbReference>
<dbReference type="PANTHER" id="PTHR44144">
    <property type="entry name" value="DNAJ HOMOLOG SUBFAMILY C MEMBER 9"/>
    <property type="match status" value="1"/>
</dbReference>
<evidence type="ECO:0000256" key="1">
    <source>
        <dbReference type="SAM" id="MobiDB-lite"/>
    </source>
</evidence>
<keyword evidence="5" id="KW-1185">Reference proteome</keyword>
<feature type="region of interest" description="Disordered" evidence="1">
    <location>
        <begin position="698"/>
        <end position="718"/>
    </location>
</feature>
<feature type="compositionally biased region" description="Low complexity" evidence="1">
    <location>
        <begin position="34"/>
        <end position="47"/>
    </location>
</feature>
<dbReference type="InterPro" id="IPR001623">
    <property type="entry name" value="DnaJ_domain"/>
</dbReference>
<dbReference type="EMBL" id="PJQD01000140">
    <property type="protein sequence ID" value="POY70185.1"/>
    <property type="molecule type" value="Genomic_DNA"/>
</dbReference>
<dbReference type="InterPro" id="IPR052594">
    <property type="entry name" value="J_domain-containing_protein"/>
</dbReference>
<dbReference type="SMART" id="SM00271">
    <property type="entry name" value="DnaJ"/>
    <property type="match status" value="1"/>
</dbReference>
<feature type="transmembrane region" description="Helical" evidence="2">
    <location>
        <begin position="192"/>
        <end position="213"/>
    </location>
</feature>
<name>A0A2S5B0A1_9BASI</name>
<dbReference type="GO" id="GO:0031072">
    <property type="term" value="F:heat shock protein binding"/>
    <property type="evidence" value="ECO:0007669"/>
    <property type="project" value="TreeGrafter"/>
</dbReference>
<dbReference type="InterPro" id="IPR018253">
    <property type="entry name" value="DnaJ_domain_CS"/>
</dbReference>
<dbReference type="Proteomes" id="UP000237144">
    <property type="component" value="Unassembled WGS sequence"/>
</dbReference>
<feature type="compositionally biased region" description="Basic residues" evidence="1">
    <location>
        <begin position="698"/>
        <end position="712"/>
    </location>
</feature>
<gene>
    <name evidence="4" type="ORF">BMF94_6768</name>
</gene>
<evidence type="ECO:0000259" key="3">
    <source>
        <dbReference type="PROSITE" id="PS50076"/>
    </source>
</evidence>
<dbReference type="GO" id="GO:0005634">
    <property type="term" value="C:nucleus"/>
    <property type="evidence" value="ECO:0007669"/>
    <property type="project" value="TreeGrafter"/>
</dbReference>
<feature type="region of interest" description="Disordered" evidence="1">
    <location>
        <begin position="390"/>
        <end position="425"/>
    </location>
</feature>
<reference evidence="4 5" key="1">
    <citation type="journal article" date="2018" name="Front. Microbiol.">
        <title>Prospects for Fungal Bioremediation of Acidic Radioactive Waste Sites: Characterization and Genome Sequence of Rhodotorula taiwanensis MD1149.</title>
        <authorList>
            <person name="Tkavc R."/>
            <person name="Matrosova V.Y."/>
            <person name="Grichenko O.E."/>
            <person name="Gostincar C."/>
            <person name="Volpe R.P."/>
            <person name="Klimenkova P."/>
            <person name="Gaidamakova E.K."/>
            <person name="Zhou C.E."/>
            <person name="Stewart B.J."/>
            <person name="Lyman M.G."/>
            <person name="Malfatti S.A."/>
            <person name="Rubinfeld B."/>
            <person name="Courtot M."/>
            <person name="Singh J."/>
            <person name="Dalgard C.L."/>
            <person name="Hamilton T."/>
            <person name="Frey K.G."/>
            <person name="Gunde-Cimerman N."/>
            <person name="Dugan L."/>
            <person name="Daly M.J."/>
        </authorList>
    </citation>
    <scope>NUCLEOTIDE SEQUENCE [LARGE SCALE GENOMIC DNA]</scope>
    <source>
        <strain evidence="4 5">MD1149</strain>
    </source>
</reference>
<feature type="transmembrane region" description="Helical" evidence="2">
    <location>
        <begin position="311"/>
        <end position="332"/>
    </location>
</feature>
<dbReference type="PROSITE" id="PS50076">
    <property type="entry name" value="DNAJ_2"/>
    <property type="match status" value="1"/>
</dbReference>
<feature type="region of interest" description="Disordered" evidence="1">
    <location>
        <begin position="795"/>
        <end position="853"/>
    </location>
</feature>
<keyword evidence="2" id="KW-0472">Membrane</keyword>
<dbReference type="SUPFAM" id="SSF46565">
    <property type="entry name" value="Chaperone J-domain"/>
    <property type="match status" value="1"/>
</dbReference>
<dbReference type="InterPro" id="IPR056453">
    <property type="entry name" value="HTH_DNAJC9"/>
</dbReference>
<keyword evidence="2" id="KW-0812">Transmembrane</keyword>
<comment type="caution">
    <text evidence="4">The sequence shown here is derived from an EMBL/GenBank/DDBJ whole genome shotgun (WGS) entry which is preliminary data.</text>
</comment>
<organism evidence="4 5">
    <name type="scientific">Rhodotorula taiwanensis</name>
    <dbReference type="NCBI Taxonomy" id="741276"/>
    <lineage>
        <taxon>Eukaryota</taxon>
        <taxon>Fungi</taxon>
        <taxon>Dikarya</taxon>
        <taxon>Basidiomycota</taxon>
        <taxon>Pucciniomycotina</taxon>
        <taxon>Microbotryomycetes</taxon>
        <taxon>Sporidiobolales</taxon>
        <taxon>Sporidiobolaceae</taxon>
        <taxon>Rhodotorula</taxon>
    </lineage>
</organism>
<feature type="domain" description="J" evidence="3">
    <location>
        <begin position="526"/>
        <end position="598"/>
    </location>
</feature>
<dbReference type="PROSITE" id="PS00636">
    <property type="entry name" value="DNAJ_1"/>
    <property type="match status" value="1"/>
</dbReference>
<dbReference type="AlphaFoldDB" id="A0A2S5B0A1"/>
<accession>A0A2S5B0A1</accession>
<evidence type="ECO:0000256" key="2">
    <source>
        <dbReference type="SAM" id="Phobius"/>
    </source>
</evidence>
<dbReference type="Gene3D" id="1.10.287.110">
    <property type="entry name" value="DnaJ domain"/>
    <property type="match status" value="1"/>
</dbReference>
<dbReference type="Pfam" id="PF23302">
    <property type="entry name" value="HTH_DNAJC9"/>
    <property type="match status" value="1"/>
</dbReference>
<feature type="compositionally biased region" description="Polar residues" evidence="1">
    <location>
        <begin position="1"/>
        <end position="20"/>
    </location>
</feature>